<evidence type="ECO:0000313" key="2">
    <source>
        <dbReference type="Proteomes" id="UP000077202"/>
    </source>
</evidence>
<evidence type="ECO:0000313" key="1">
    <source>
        <dbReference type="EMBL" id="OAE20491.1"/>
    </source>
</evidence>
<reference evidence="1" key="1">
    <citation type="submission" date="2016-03" db="EMBL/GenBank/DDBJ databases">
        <title>Mechanisms controlling the formation of the plant cell surface in tip-growing cells are functionally conserved among land plants.</title>
        <authorList>
            <person name="Honkanen S."/>
            <person name="Jones V.A."/>
            <person name="Morieri G."/>
            <person name="Champion C."/>
            <person name="Hetherington A.J."/>
            <person name="Kelly S."/>
            <person name="Saint-Marcoux D."/>
            <person name="Proust H."/>
            <person name="Prescott H."/>
            <person name="Dolan L."/>
        </authorList>
    </citation>
    <scope>NUCLEOTIDE SEQUENCE [LARGE SCALE GENOMIC DNA]</scope>
    <source>
        <tissue evidence="1">Whole gametophyte</tissue>
    </source>
</reference>
<dbReference type="AlphaFoldDB" id="A0A176VJJ1"/>
<accession>A0A176VJJ1</accession>
<keyword evidence="2" id="KW-1185">Reference proteome</keyword>
<protein>
    <submittedName>
        <fullName evidence="1">Uncharacterized protein</fullName>
    </submittedName>
</protein>
<dbReference type="EMBL" id="LVLJ01003604">
    <property type="protein sequence ID" value="OAE20491.1"/>
    <property type="molecule type" value="Genomic_DNA"/>
</dbReference>
<name>A0A176VJJ1_MARPO</name>
<organism evidence="1 2">
    <name type="scientific">Marchantia polymorpha subsp. ruderalis</name>
    <dbReference type="NCBI Taxonomy" id="1480154"/>
    <lineage>
        <taxon>Eukaryota</taxon>
        <taxon>Viridiplantae</taxon>
        <taxon>Streptophyta</taxon>
        <taxon>Embryophyta</taxon>
        <taxon>Marchantiophyta</taxon>
        <taxon>Marchantiopsida</taxon>
        <taxon>Marchantiidae</taxon>
        <taxon>Marchantiales</taxon>
        <taxon>Marchantiaceae</taxon>
        <taxon>Marchantia</taxon>
    </lineage>
</organism>
<gene>
    <name evidence="1" type="ORF">AXG93_4698s1430</name>
</gene>
<dbReference type="Proteomes" id="UP000077202">
    <property type="component" value="Unassembled WGS sequence"/>
</dbReference>
<proteinExistence type="predicted"/>
<comment type="caution">
    <text evidence="1">The sequence shown here is derived from an EMBL/GenBank/DDBJ whole genome shotgun (WGS) entry which is preliminary data.</text>
</comment>
<sequence>MIGLVSIRLRLKIFGSSAQPFLDSGRAASSEKASESIRIAQRAGRRLHASRILLGAGGSNVRESRVKAVRGAFAPTLRYQARTSERERGQNRLTLLAAKMQIGDMTPPKKSDKVRKLIPLKKIMDKNKTEGEDLRGNPTLWMIEHWAKLMGPCAGSDVDLLFEKSSVGLTRIEEFSYGPLFSSGRQGTNGWNAVNYKDPKRRTIALGIMHILRLQRTTYVTARQVGFFKRVLNGQSVH</sequence>